<keyword evidence="1" id="KW-0732">Signal</keyword>
<evidence type="ECO:0000313" key="3">
    <source>
        <dbReference type="Proteomes" id="UP000445582"/>
    </source>
</evidence>
<accession>A0A844YBL6</accession>
<keyword evidence="3" id="KW-1185">Reference proteome</keyword>
<dbReference type="InterPro" id="IPR007433">
    <property type="entry name" value="DUF481"/>
</dbReference>
<dbReference type="RefSeq" id="WP_160670171.1">
    <property type="nucleotide sequence ID" value="NZ_WTYN01000001.1"/>
</dbReference>
<dbReference type="EMBL" id="WTYN01000001">
    <property type="protein sequence ID" value="MXO61601.1"/>
    <property type="molecule type" value="Genomic_DNA"/>
</dbReference>
<feature type="chain" id="PRO_5032597251" evidence="1">
    <location>
        <begin position="23"/>
        <end position="316"/>
    </location>
</feature>
<proteinExistence type="predicted"/>
<evidence type="ECO:0000256" key="1">
    <source>
        <dbReference type="SAM" id="SignalP"/>
    </source>
</evidence>
<reference evidence="2 3" key="1">
    <citation type="submission" date="2019-12" db="EMBL/GenBank/DDBJ databases">
        <title>Genomic-based taxomic classification of the family Erythrobacteraceae.</title>
        <authorList>
            <person name="Xu L."/>
        </authorList>
    </citation>
    <scope>NUCLEOTIDE SEQUENCE [LARGE SCALE GENOMIC DNA]</scope>
    <source>
        <strain evidence="2 3">MCCC 1A09965</strain>
    </source>
</reference>
<dbReference type="SUPFAM" id="SSF103515">
    <property type="entry name" value="Autotransporter"/>
    <property type="match status" value="1"/>
</dbReference>
<feature type="signal peptide" evidence="1">
    <location>
        <begin position="1"/>
        <end position="22"/>
    </location>
</feature>
<sequence>MTRLLSIPAVAFALSTASPAYAHLDEPVRAMIDAAIATGDAKKVAVVIEIARQTNPAHVAEIDALYAAFKDDQAREQRLAEKRRESEIRQAGLFDRWSGEGQIGGSHSSGNSDTLGFNAAVALKREGIDWSHRLRATTDFQRSGGTTRREQYLIAYEPRYQINDRLFGYGLTQWERDPVQGFSARYAVSGGVGYQVFDGSTLDLSVKAGPALRRTALVDGGTDTRLAALFGLDFDWEILDGLKLTQDTNMVAETGGSATVLVDSRNTTLSLLTGLQARVNERISTRLSYEIEYDSNPPPSAVSTDATSRFSLVYGF</sequence>
<name>A0A844YBL6_9SPHN</name>
<dbReference type="InterPro" id="IPR036709">
    <property type="entry name" value="Autotransporte_beta_dom_sf"/>
</dbReference>
<evidence type="ECO:0000313" key="2">
    <source>
        <dbReference type="EMBL" id="MXO61601.1"/>
    </source>
</evidence>
<dbReference type="OrthoDB" id="7341471at2"/>
<dbReference type="Pfam" id="PF04338">
    <property type="entry name" value="DUF481"/>
    <property type="match status" value="1"/>
</dbReference>
<protein>
    <submittedName>
        <fullName evidence="2">DUF481 domain-containing protein</fullName>
    </submittedName>
</protein>
<dbReference type="AlphaFoldDB" id="A0A844YBL6"/>
<comment type="caution">
    <text evidence="2">The sequence shown here is derived from an EMBL/GenBank/DDBJ whole genome shotgun (WGS) entry which is preliminary data.</text>
</comment>
<organism evidence="2 3">
    <name type="scientific">Qipengyuania oceanensis</name>
    <dbReference type="NCBI Taxonomy" id="1463597"/>
    <lineage>
        <taxon>Bacteria</taxon>
        <taxon>Pseudomonadati</taxon>
        <taxon>Pseudomonadota</taxon>
        <taxon>Alphaproteobacteria</taxon>
        <taxon>Sphingomonadales</taxon>
        <taxon>Erythrobacteraceae</taxon>
        <taxon>Qipengyuania</taxon>
    </lineage>
</organism>
<dbReference type="Proteomes" id="UP000445582">
    <property type="component" value="Unassembled WGS sequence"/>
</dbReference>
<gene>
    <name evidence="2" type="ORF">GRI48_01120</name>
</gene>